<dbReference type="KEGG" id="tet:TTHERM_000091539"/>
<proteinExistence type="predicted"/>
<gene>
    <name evidence="1" type="ORF">TTHERM_000091539</name>
</gene>
<keyword evidence="2" id="KW-1185">Reference proteome</keyword>
<dbReference type="GeneID" id="24437229"/>
<protein>
    <submittedName>
        <fullName evidence="1">Uncharacterized protein</fullName>
    </submittedName>
</protein>
<dbReference type="Proteomes" id="UP000009168">
    <property type="component" value="Unassembled WGS sequence"/>
</dbReference>
<organism evidence="1 2">
    <name type="scientific">Tetrahymena thermophila (strain SB210)</name>
    <dbReference type="NCBI Taxonomy" id="312017"/>
    <lineage>
        <taxon>Eukaryota</taxon>
        <taxon>Sar</taxon>
        <taxon>Alveolata</taxon>
        <taxon>Ciliophora</taxon>
        <taxon>Intramacronucleata</taxon>
        <taxon>Oligohymenophorea</taxon>
        <taxon>Hymenostomatida</taxon>
        <taxon>Tetrahymenina</taxon>
        <taxon>Tetrahymenidae</taxon>
        <taxon>Tetrahymena</taxon>
    </lineage>
</organism>
<accession>W7XEP4</accession>
<dbReference type="RefSeq" id="XP_012652189.1">
    <property type="nucleotide sequence ID" value="XM_012796735.1"/>
</dbReference>
<dbReference type="EMBL" id="GG662749">
    <property type="protein sequence ID" value="EWS75198.1"/>
    <property type="molecule type" value="Genomic_DNA"/>
</dbReference>
<sequence>MIFTILINSLEALPTIQSRKLLIADFLQTNKQQILQKIKKLQKSQKISLKKIKNNYIIYNSSEFQQINPKYIVSNKLTNFSYQINGLPQSQRRNTQLNEATP</sequence>
<name>W7XEP4_TETTS</name>
<dbReference type="AlphaFoldDB" id="W7XEP4"/>
<dbReference type="InParanoid" id="W7XEP4"/>
<evidence type="ECO:0000313" key="1">
    <source>
        <dbReference type="EMBL" id="EWS75198.1"/>
    </source>
</evidence>
<reference evidence="2" key="1">
    <citation type="journal article" date="2006" name="PLoS Biol.">
        <title>Macronuclear genome sequence of the ciliate Tetrahymena thermophila, a model eukaryote.</title>
        <authorList>
            <person name="Eisen J.A."/>
            <person name="Coyne R.S."/>
            <person name="Wu M."/>
            <person name="Wu D."/>
            <person name="Thiagarajan M."/>
            <person name="Wortman J.R."/>
            <person name="Badger J.H."/>
            <person name="Ren Q."/>
            <person name="Amedeo P."/>
            <person name="Jones K.M."/>
            <person name="Tallon L.J."/>
            <person name="Delcher A.L."/>
            <person name="Salzberg S.L."/>
            <person name="Silva J.C."/>
            <person name="Haas B.J."/>
            <person name="Majoros W.H."/>
            <person name="Farzad M."/>
            <person name="Carlton J.M."/>
            <person name="Smith R.K. Jr."/>
            <person name="Garg J."/>
            <person name="Pearlman R.E."/>
            <person name="Karrer K.M."/>
            <person name="Sun L."/>
            <person name="Manning G."/>
            <person name="Elde N.C."/>
            <person name="Turkewitz A.P."/>
            <person name="Asai D.J."/>
            <person name="Wilkes D.E."/>
            <person name="Wang Y."/>
            <person name="Cai H."/>
            <person name="Collins K."/>
            <person name="Stewart B.A."/>
            <person name="Lee S.R."/>
            <person name="Wilamowska K."/>
            <person name="Weinberg Z."/>
            <person name="Ruzzo W.L."/>
            <person name="Wloga D."/>
            <person name="Gaertig J."/>
            <person name="Frankel J."/>
            <person name="Tsao C.-C."/>
            <person name="Gorovsky M.A."/>
            <person name="Keeling P.J."/>
            <person name="Waller R.F."/>
            <person name="Patron N.J."/>
            <person name="Cherry J.M."/>
            <person name="Stover N.A."/>
            <person name="Krieger C.J."/>
            <person name="del Toro C."/>
            <person name="Ryder H.F."/>
            <person name="Williamson S.C."/>
            <person name="Barbeau R.A."/>
            <person name="Hamilton E.P."/>
            <person name="Orias E."/>
        </authorList>
    </citation>
    <scope>NUCLEOTIDE SEQUENCE [LARGE SCALE GENOMIC DNA]</scope>
    <source>
        <strain evidence="2">SB210</strain>
    </source>
</reference>
<evidence type="ECO:0000313" key="2">
    <source>
        <dbReference type="Proteomes" id="UP000009168"/>
    </source>
</evidence>